<evidence type="ECO:0000313" key="1">
    <source>
        <dbReference type="EMBL" id="KAI7732829.1"/>
    </source>
</evidence>
<evidence type="ECO:0000313" key="2">
    <source>
        <dbReference type="Proteomes" id="UP001206925"/>
    </source>
</evidence>
<dbReference type="AlphaFoldDB" id="A0AAD5C2C6"/>
<dbReference type="EMBL" id="JAMZMK010010141">
    <property type="protein sequence ID" value="KAI7732829.1"/>
    <property type="molecule type" value="Genomic_DNA"/>
</dbReference>
<accession>A0AAD5C2C6</accession>
<dbReference type="Proteomes" id="UP001206925">
    <property type="component" value="Unassembled WGS sequence"/>
</dbReference>
<sequence length="143" mass="16479">MMVFSSMGILQPLAILSYYSYSPELNEFVNEGGASDAPYQECMHDAFFGFVLTRYYYIAILCKWEASCRCYTQFGLDDINNEDHEEEEEKMDVELQKADTSANVVHADTSHLSRKLVHFPPRYIVDSNSSQQPMDANLQHFQI</sequence>
<reference evidence="1" key="1">
    <citation type="submission" date="2022-06" db="EMBL/GenBank/DDBJ databases">
        <title>Uncovering the hologenomic basis of an extraordinary plant invasion.</title>
        <authorList>
            <person name="Bieker V.C."/>
            <person name="Martin M.D."/>
            <person name="Gilbert T."/>
            <person name="Hodgins K."/>
            <person name="Battlay P."/>
            <person name="Petersen B."/>
            <person name="Wilson J."/>
        </authorList>
    </citation>
    <scope>NUCLEOTIDE SEQUENCE</scope>
    <source>
        <strain evidence="1">AA19_3_7</strain>
        <tissue evidence="1">Leaf</tissue>
    </source>
</reference>
<keyword evidence="2" id="KW-1185">Reference proteome</keyword>
<proteinExistence type="predicted"/>
<gene>
    <name evidence="1" type="ORF">M8C21_001352</name>
</gene>
<protein>
    <submittedName>
        <fullName evidence="1">Uncharacterized protein</fullName>
    </submittedName>
</protein>
<comment type="caution">
    <text evidence="1">The sequence shown here is derived from an EMBL/GenBank/DDBJ whole genome shotgun (WGS) entry which is preliminary data.</text>
</comment>
<name>A0AAD5C2C6_AMBAR</name>
<organism evidence="1 2">
    <name type="scientific">Ambrosia artemisiifolia</name>
    <name type="common">Common ragweed</name>
    <dbReference type="NCBI Taxonomy" id="4212"/>
    <lineage>
        <taxon>Eukaryota</taxon>
        <taxon>Viridiplantae</taxon>
        <taxon>Streptophyta</taxon>
        <taxon>Embryophyta</taxon>
        <taxon>Tracheophyta</taxon>
        <taxon>Spermatophyta</taxon>
        <taxon>Magnoliopsida</taxon>
        <taxon>eudicotyledons</taxon>
        <taxon>Gunneridae</taxon>
        <taxon>Pentapetalae</taxon>
        <taxon>asterids</taxon>
        <taxon>campanulids</taxon>
        <taxon>Asterales</taxon>
        <taxon>Asteraceae</taxon>
        <taxon>Asteroideae</taxon>
        <taxon>Heliantheae alliance</taxon>
        <taxon>Heliantheae</taxon>
        <taxon>Ambrosia</taxon>
    </lineage>
</organism>